<dbReference type="Proteomes" id="UP001169719">
    <property type="component" value="Unassembled WGS sequence"/>
</dbReference>
<dbReference type="InterPro" id="IPR019734">
    <property type="entry name" value="TPR_rpt"/>
</dbReference>
<proteinExistence type="predicted"/>
<dbReference type="InterPro" id="IPR044624">
    <property type="entry name" value="Mbb1-like"/>
</dbReference>
<protein>
    <submittedName>
        <fullName evidence="2">Type IV pilus biogenesis/stability protein PilW</fullName>
    </submittedName>
</protein>
<dbReference type="Gene3D" id="1.25.40.10">
    <property type="entry name" value="Tetratricopeptide repeat domain"/>
    <property type="match status" value="1"/>
</dbReference>
<dbReference type="NCBIfam" id="TIGR02521">
    <property type="entry name" value="type_IV_pilW"/>
    <property type="match status" value="1"/>
</dbReference>
<evidence type="ECO:0000313" key="2">
    <source>
        <dbReference type="EMBL" id="MDN2481375.1"/>
    </source>
</evidence>
<evidence type="ECO:0000313" key="3">
    <source>
        <dbReference type="Proteomes" id="UP001169719"/>
    </source>
</evidence>
<reference evidence="2" key="1">
    <citation type="submission" date="2024-05" db="EMBL/GenBank/DDBJ databases">
        <title>Genome Sequences of Four Agar- Degrading Marine Bacteria.</title>
        <authorList>
            <person name="Phillips E.K."/>
            <person name="Shaffer J.C."/>
            <person name="Henson M.W."/>
            <person name="Temperton B."/>
            <person name="Thrash C.J."/>
            <person name="Martin M.O."/>
        </authorList>
    </citation>
    <scope>NUCLEOTIDE SEQUENCE</scope>
    <source>
        <strain evidence="2">EKP203</strain>
    </source>
</reference>
<dbReference type="Pfam" id="PF13424">
    <property type="entry name" value="TPR_12"/>
    <property type="match status" value="1"/>
</dbReference>
<feature type="repeat" description="TPR" evidence="1">
    <location>
        <begin position="143"/>
        <end position="176"/>
    </location>
</feature>
<dbReference type="SUPFAM" id="SSF48452">
    <property type="entry name" value="TPR-like"/>
    <property type="match status" value="1"/>
</dbReference>
<comment type="caution">
    <text evidence="2">The sequence shown here is derived from an EMBL/GenBank/DDBJ whole genome shotgun (WGS) entry which is preliminary data.</text>
</comment>
<dbReference type="SMART" id="SM00028">
    <property type="entry name" value="TPR"/>
    <property type="match status" value="4"/>
</dbReference>
<dbReference type="PANTHER" id="PTHR44917:SF1">
    <property type="entry name" value="PROTEIN HIGH CHLOROPHYLL FLUORESCENT 107"/>
    <property type="match status" value="1"/>
</dbReference>
<feature type="repeat" description="TPR" evidence="1">
    <location>
        <begin position="39"/>
        <end position="72"/>
    </location>
</feature>
<dbReference type="InterPro" id="IPR013360">
    <property type="entry name" value="Pilus_4_PilW"/>
</dbReference>
<accession>A0ABT7Y013</accession>
<dbReference type="InterPro" id="IPR011990">
    <property type="entry name" value="TPR-like_helical_dom_sf"/>
</dbReference>
<keyword evidence="3" id="KW-1185">Reference proteome</keyword>
<sequence length="242" mass="27713">MFGIKRVGVVTVSILFISACVTVTDNPKAELKADPKEMAESRIALGLGYMEQSNMLKARENFEKALKHSPDYYRAQISMAHYFDTVGETDKAQKLYRTSLRQHPRNGNVLNNYGTFLCKQGEYEQADGYFNQAIKQPYYYLVSASYENAALCALKAGETDKAKAYFERTLDHDPNRPRSVLQLSQLEIESGEYTEARLRLMRFHQRYGLQVPSLQLLVELEKRAGNHTLEKKYQKQLLHLAG</sequence>
<organism evidence="2 3">
    <name type="scientific">Vibrio agarivorans</name>
    <dbReference type="NCBI Taxonomy" id="153622"/>
    <lineage>
        <taxon>Bacteria</taxon>
        <taxon>Pseudomonadati</taxon>
        <taxon>Pseudomonadota</taxon>
        <taxon>Gammaproteobacteria</taxon>
        <taxon>Vibrionales</taxon>
        <taxon>Vibrionaceae</taxon>
        <taxon>Vibrio</taxon>
    </lineage>
</organism>
<evidence type="ECO:0000256" key="1">
    <source>
        <dbReference type="PROSITE-ProRule" id="PRU00339"/>
    </source>
</evidence>
<dbReference type="PROSITE" id="PS50005">
    <property type="entry name" value="TPR"/>
    <property type="match status" value="2"/>
</dbReference>
<keyword evidence="1" id="KW-0802">TPR repeat</keyword>
<gene>
    <name evidence="2" type="primary">pilW</name>
    <name evidence="2" type="ORF">QWJ08_08200</name>
</gene>
<name>A0ABT7Y013_9VIBR</name>
<dbReference type="EMBL" id="JAUEOZ010000001">
    <property type="protein sequence ID" value="MDN2481375.1"/>
    <property type="molecule type" value="Genomic_DNA"/>
</dbReference>
<dbReference type="RefSeq" id="WP_289961494.1">
    <property type="nucleotide sequence ID" value="NZ_JAUEOZ010000001.1"/>
</dbReference>
<dbReference type="PANTHER" id="PTHR44917">
    <property type="entry name" value="PROTEIN HIGH CHLOROPHYLL FLUORESCENT 107"/>
    <property type="match status" value="1"/>
</dbReference>
<dbReference type="PROSITE" id="PS51257">
    <property type="entry name" value="PROKAR_LIPOPROTEIN"/>
    <property type="match status" value="1"/>
</dbReference>